<dbReference type="EMBL" id="AOMD01000029">
    <property type="protein sequence ID" value="EMA43535.1"/>
    <property type="molecule type" value="Genomic_DNA"/>
</dbReference>
<feature type="compositionally biased region" description="Gly residues" evidence="1">
    <location>
        <begin position="409"/>
        <end position="420"/>
    </location>
</feature>
<feature type="region of interest" description="Disordered" evidence="1">
    <location>
        <begin position="357"/>
        <end position="383"/>
    </location>
</feature>
<feature type="transmembrane region" description="Helical" evidence="2">
    <location>
        <begin position="210"/>
        <end position="233"/>
    </location>
</feature>
<evidence type="ECO:0000313" key="4">
    <source>
        <dbReference type="Proteomes" id="UP000011669"/>
    </source>
</evidence>
<dbReference type="RefSeq" id="WP_006078514.1">
    <property type="nucleotide sequence ID" value="NZ_AOMD01000029.1"/>
</dbReference>
<feature type="transmembrane region" description="Helical" evidence="2">
    <location>
        <begin position="309"/>
        <end position="333"/>
    </location>
</feature>
<feature type="transmembrane region" description="Helical" evidence="2">
    <location>
        <begin position="239"/>
        <end position="262"/>
    </location>
</feature>
<name>M0MGL3_9EURY</name>
<feature type="compositionally biased region" description="Gly residues" evidence="1">
    <location>
        <begin position="1"/>
        <end position="17"/>
    </location>
</feature>
<feature type="region of interest" description="Disordered" evidence="1">
    <location>
        <begin position="1"/>
        <end position="24"/>
    </location>
</feature>
<organism evidence="3 4">
    <name type="scientific">Halococcus saccharolyticus DSM 5350</name>
    <dbReference type="NCBI Taxonomy" id="1227455"/>
    <lineage>
        <taxon>Archaea</taxon>
        <taxon>Methanobacteriati</taxon>
        <taxon>Methanobacteriota</taxon>
        <taxon>Stenosarchaea group</taxon>
        <taxon>Halobacteria</taxon>
        <taxon>Halobacteriales</taxon>
        <taxon>Halococcaceae</taxon>
        <taxon>Halococcus</taxon>
    </lineage>
</organism>
<evidence type="ECO:0000256" key="1">
    <source>
        <dbReference type="SAM" id="MobiDB-lite"/>
    </source>
</evidence>
<gene>
    <name evidence="3" type="ORF">C449_13277</name>
</gene>
<feature type="transmembrane region" description="Helical" evidence="2">
    <location>
        <begin position="168"/>
        <end position="190"/>
    </location>
</feature>
<keyword evidence="2" id="KW-1133">Transmembrane helix</keyword>
<feature type="transmembrane region" description="Helical" evidence="2">
    <location>
        <begin position="274"/>
        <end position="297"/>
    </location>
</feature>
<keyword evidence="4" id="KW-1185">Reference proteome</keyword>
<feature type="compositionally biased region" description="Basic and acidic residues" evidence="1">
    <location>
        <begin position="428"/>
        <end position="437"/>
    </location>
</feature>
<dbReference type="AlphaFoldDB" id="M0MGL3"/>
<comment type="caution">
    <text evidence="3">The sequence shown here is derived from an EMBL/GenBank/DDBJ whole genome shotgun (WGS) entry which is preliminary data.</text>
</comment>
<evidence type="ECO:0000313" key="3">
    <source>
        <dbReference type="EMBL" id="EMA43535.1"/>
    </source>
</evidence>
<dbReference type="InParanoid" id="M0MGL3"/>
<evidence type="ECO:0000256" key="2">
    <source>
        <dbReference type="SAM" id="Phobius"/>
    </source>
</evidence>
<accession>M0MGL3</accession>
<proteinExistence type="predicted"/>
<sequence>MTGGLGTGASTGSGGSESGEQAYGSGYLSDRAANRSTGPNGSINIGGNNSTNSSGLSSDASGIKGTAINAALDVVARFLEFISNQIANALSFILQEVFGTITYTPAPPSGNMYQAVGGDSFWGGIYNSYKTLWQPLALAIAALLTGVYVGLGRFGLDMLPAHVQQQGFMHLGLAWIMASDISWTLMGIILDFTSLINRALVGSVELENGLVGGAGLALVGLILFYLLGFWIVIAMVLIFAFRIVGMIALTPMMPAVFAARAIPVKGVSDMMDALWRFWLYLVILPLPVGAVLAVGFGPDMQQVMQSAGLAGAFLSLALQVGTIVGAIVLPYILYQRSGAGMMSVGVVGSASTEKVREALGRQQEQVDEGREQGQQTSQNLPGRVGRMAVKARKVGIMSPGGLSQDNAQSGGGGGSGGGGSSNEVYVNIEERRRRLQQ</sequence>
<keyword evidence="2" id="KW-0472">Membrane</keyword>
<feature type="region of interest" description="Disordered" evidence="1">
    <location>
        <begin position="397"/>
        <end position="437"/>
    </location>
</feature>
<dbReference type="STRING" id="1227455.C449_13277"/>
<dbReference type="Pfam" id="PF19590">
    <property type="entry name" value="TrbL_3"/>
    <property type="match status" value="1"/>
</dbReference>
<dbReference type="OrthoDB" id="384761at2157"/>
<protein>
    <recommendedName>
        <fullName evidence="5">TrbL/VirB6 plasmid conjugal transfer protein</fullName>
    </recommendedName>
</protein>
<keyword evidence="2" id="KW-0812">Transmembrane</keyword>
<dbReference type="Proteomes" id="UP000011669">
    <property type="component" value="Unassembled WGS sequence"/>
</dbReference>
<dbReference type="PATRIC" id="fig|1227455.4.peg.2712"/>
<dbReference type="InterPro" id="IPR045782">
    <property type="entry name" value="TrbL_3"/>
</dbReference>
<evidence type="ECO:0008006" key="5">
    <source>
        <dbReference type="Google" id="ProtNLM"/>
    </source>
</evidence>
<reference evidence="3 4" key="1">
    <citation type="journal article" date="2014" name="PLoS Genet.">
        <title>Phylogenetically driven sequencing of extremely halophilic archaea reveals strategies for static and dynamic osmo-response.</title>
        <authorList>
            <person name="Becker E.A."/>
            <person name="Seitzer P.M."/>
            <person name="Tritt A."/>
            <person name="Larsen D."/>
            <person name="Krusor M."/>
            <person name="Yao A.I."/>
            <person name="Wu D."/>
            <person name="Madern D."/>
            <person name="Eisen J.A."/>
            <person name="Darling A.E."/>
            <person name="Facciotti M.T."/>
        </authorList>
    </citation>
    <scope>NUCLEOTIDE SEQUENCE [LARGE SCALE GENOMIC DNA]</scope>
    <source>
        <strain evidence="3 4">DSM 5350</strain>
    </source>
</reference>
<feature type="transmembrane region" description="Helical" evidence="2">
    <location>
        <begin position="136"/>
        <end position="156"/>
    </location>
</feature>